<accession>A0A6C0BY16</accession>
<dbReference type="AlphaFoldDB" id="A0A6C0BY16"/>
<organism evidence="1">
    <name type="scientific">viral metagenome</name>
    <dbReference type="NCBI Taxonomy" id="1070528"/>
    <lineage>
        <taxon>unclassified sequences</taxon>
        <taxon>metagenomes</taxon>
        <taxon>organismal metagenomes</taxon>
    </lineage>
</organism>
<sequence length="155" mass="17811">MSNYGSGSNNIHFDSPPIMMDGRNFANWQPGGAVNEEIRRKENITTNWQYRRFLTNNADTIIKNNQETACGQNGLCPPRYHSVQNSRDGSRPVEDTTSKTTPYLYKSCESNKKPHGFETSNQKNLYLTEQQLQARMSIPTLTQYQLLRRGLVNYN</sequence>
<evidence type="ECO:0000313" key="1">
    <source>
        <dbReference type="EMBL" id="QHS96711.1"/>
    </source>
</evidence>
<protein>
    <submittedName>
        <fullName evidence="1">Uncharacterized protein</fullName>
    </submittedName>
</protein>
<name>A0A6C0BY16_9ZZZZ</name>
<dbReference type="EMBL" id="MN739278">
    <property type="protein sequence ID" value="QHS96711.1"/>
    <property type="molecule type" value="Genomic_DNA"/>
</dbReference>
<reference evidence="1" key="1">
    <citation type="journal article" date="2020" name="Nature">
        <title>Giant virus diversity and host interactions through global metagenomics.</title>
        <authorList>
            <person name="Schulz F."/>
            <person name="Roux S."/>
            <person name="Paez-Espino D."/>
            <person name="Jungbluth S."/>
            <person name="Walsh D.A."/>
            <person name="Denef V.J."/>
            <person name="McMahon K.D."/>
            <person name="Konstantinidis K.T."/>
            <person name="Eloe-Fadrosh E.A."/>
            <person name="Kyrpides N.C."/>
            <person name="Woyke T."/>
        </authorList>
    </citation>
    <scope>NUCLEOTIDE SEQUENCE</scope>
    <source>
        <strain evidence="1">GVMAG-M-3300020166-5</strain>
    </source>
</reference>
<proteinExistence type="predicted"/>